<keyword evidence="1" id="KW-0479">Metal-binding</keyword>
<dbReference type="GO" id="GO:0046872">
    <property type="term" value="F:metal ion binding"/>
    <property type="evidence" value="ECO:0007669"/>
    <property type="project" value="UniProtKB-KW"/>
</dbReference>
<dbReference type="OrthoDB" id="25744at2"/>
<dbReference type="Gene3D" id="2.60.120.10">
    <property type="entry name" value="Jelly Rolls"/>
    <property type="match status" value="1"/>
</dbReference>
<sequence length="109" mass="11851">MEVLKIDRLPEDTNAAVPLKNVFEQAAVSGKLKMGTVTIPPGKRVPLKGVSNHEENEYSIIIKGSIMTETNGQTLRVSSGEATFIPAGQEHIAYNDSNEDCEIIWVLVG</sequence>
<proteinExistence type="predicted"/>
<dbReference type="Proteomes" id="UP000282892">
    <property type="component" value="Chromosome"/>
</dbReference>
<organism evidence="3 4">
    <name type="scientific">Neobacillus mesonae</name>
    <dbReference type="NCBI Taxonomy" id="1193713"/>
    <lineage>
        <taxon>Bacteria</taxon>
        <taxon>Bacillati</taxon>
        <taxon>Bacillota</taxon>
        <taxon>Bacilli</taxon>
        <taxon>Bacillales</taxon>
        <taxon>Bacillaceae</taxon>
        <taxon>Neobacillus</taxon>
    </lineage>
</organism>
<dbReference type="PANTHER" id="PTHR35848:SF6">
    <property type="entry name" value="CUPIN TYPE-2 DOMAIN-CONTAINING PROTEIN"/>
    <property type="match status" value="1"/>
</dbReference>
<dbReference type="STRING" id="1193713.GCA_001636315_05298"/>
<dbReference type="AlphaFoldDB" id="A0A3Q9QSS5"/>
<gene>
    <name evidence="3" type="ORF">CHR53_14285</name>
</gene>
<evidence type="ECO:0000256" key="1">
    <source>
        <dbReference type="ARBA" id="ARBA00022723"/>
    </source>
</evidence>
<dbReference type="InterPro" id="IPR051610">
    <property type="entry name" value="GPI/OXD"/>
</dbReference>
<evidence type="ECO:0000259" key="2">
    <source>
        <dbReference type="Pfam" id="PF07883"/>
    </source>
</evidence>
<dbReference type="EMBL" id="CP022572">
    <property type="protein sequence ID" value="AZU62357.1"/>
    <property type="molecule type" value="Genomic_DNA"/>
</dbReference>
<keyword evidence="4" id="KW-1185">Reference proteome</keyword>
<dbReference type="InterPro" id="IPR013096">
    <property type="entry name" value="Cupin_2"/>
</dbReference>
<dbReference type="KEGG" id="nmk:CHR53_14285"/>
<evidence type="ECO:0000313" key="3">
    <source>
        <dbReference type="EMBL" id="AZU62357.1"/>
    </source>
</evidence>
<dbReference type="Pfam" id="PF07883">
    <property type="entry name" value="Cupin_2"/>
    <property type="match status" value="1"/>
</dbReference>
<dbReference type="PANTHER" id="PTHR35848">
    <property type="entry name" value="OXALATE-BINDING PROTEIN"/>
    <property type="match status" value="1"/>
</dbReference>
<evidence type="ECO:0000313" key="4">
    <source>
        <dbReference type="Proteomes" id="UP000282892"/>
    </source>
</evidence>
<dbReference type="SUPFAM" id="SSF51182">
    <property type="entry name" value="RmlC-like cupins"/>
    <property type="match status" value="1"/>
</dbReference>
<dbReference type="RefSeq" id="WP_066399508.1">
    <property type="nucleotide sequence ID" value="NZ_CP022572.1"/>
</dbReference>
<feature type="domain" description="Cupin type-2" evidence="2">
    <location>
        <begin position="36"/>
        <end position="106"/>
    </location>
</feature>
<accession>A0A3Q9QSS5</accession>
<dbReference type="InterPro" id="IPR011051">
    <property type="entry name" value="RmlC_Cupin_sf"/>
</dbReference>
<dbReference type="InterPro" id="IPR014710">
    <property type="entry name" value="RmlC-like_jellyroll"/>
</dbReference>
<reference evidence="3 4" key="1">
    <citation type="submission" date="2017-07" db="EMBL/GenBank/DDBJ databases">
        <title>The complete genome sequence of Bacillus mesonae strain H20-5, an efficient strain improving plant abiotic stress resistance.</title>
        <authorList>
            <person name="Kim S.Y."/>
            <person name="Song H."/>
            <person name="Sang M.K."/>
            <person name="Weon H.-Y."/>
            <person name="Song J."/>
        </authorList>
    </citation>
    <scope>NUCLEOTIDE SEQUENCE [LARGE SCALE GENOMIC DNA]</scope>
    <source>
        <strain evidence="3 4">H20-5</strain>
    </source>
</reference>
<protein>
    <submittedName>
        <fullName evidence="3">Cupin domain-containing protein</fullName>
    </submittedName>
</protein>
<name>A0A3Q9QSS5_9BACI</name>